<dbReference type="EMBL" id="CP064782">
    <property type="protein sequence ID" value="QWT49101.1"/>
    <property type="molecule type" value="Genomic_DNA"/>
</dbReference>
<dbReference type="AlphaFoldDB" id="A0A975SMJ9"/>
<dbReference type="KEGG" id="aiq:Azoinq_00300"/>
<sequence length="58" mass="6413">MSLDNTNARISLALRDAKAFAQSLPPGPQQESFVSLMKNLTDAIALLSREVDRLRERG</sequence>
<name>A0A975SMJ9_9RHOO</name>
<gene>
    <name evidence="1" type="ORF">Azoinq_00300</name>
</gene>
<dbReference type="Proteomes" id="UP000683428">
    <property type="component" value="Chromosome"/>
</dbReference>
<dbReference type="RefSeq" id="WP_216128024.1">
    <property type="nucleotide sequence ID" value="NZ_CP064782.1"/>
</dbReference>
<evidence type="ECO:0000313" key="1">
    <source>
        <dbReference type="EMBL" id="QWT49101.1"/>
    </source>
</evidence>
<proteinExistence type="predicted"/>
<keyword evidence="2" id="KW-1185">Reference proteome</keyword>
<reference evidence="1" key="1">
    <citation type="submission" date="2020-11" db="EMBL/GenBank/DDBJ databases">
        <title>Azospira inquinata sp. nov.</title>
        <authorList>
            <person name="Moe W.M."/>
            <person name="Mikes M.C."/>
        </authorList>
    </citation>
    <scope>NUCLEOTIDE SEQUENCE</scope>
    <source>
        <strain evidence="1">Azo-3</strain>
    </source>
</reference>
<organism evidence="1 2">
    <name type="scientific">Azospira inquinata</name>
    <dbReference type="NCBI Taxonomy" id="2785627"/>
    <lineage>
        <taxon>Bacteria</taxon>
        <taxon>Pseudomonadati</taxon>
        <taxon>Pseudomonadota</taxon>
        <taxon>Betaproteobacteria</taxon>
        <taxon>Rhodocyclales</taxon>
        <taxon>Rhodocyclaceae</taxon>
        <taxon>Azospira</taxon>
    </lineage>
</organism>
<evidence type="ECO:0000313" key="2">
    <source>
        <dbReference type="Proteomes" id="UP000683428"/>
    </source>
</evidence>
<accession>A0A975SMJ9</accession>
<protein>
    <submittedName>
        <fullName evidence="1">Uncharacterized protein</fullName>
    </submittedName>
</protein>